<dbReference type="AlphaFoldDB" id="A0A4Y8MJH3"/>
<dbReference type="Proteomes" id="UP000297385">
    <property type="component" value="Unassembled WGS sequence"/>
</dbReference>
<evidence type="ECO:0000313" key="2">
    <source>
        <dbReference type="Proteomes" id="UP000297385"/>
    </source>
</evidence>
<dbReference type="EMBL" id="SNVI01000005">
    <property type="protein sequence ID" value="TFE37620.1"/>
    <property type="molecule type" value="Genomic_DNA"/>
</dbReference>
<reference evidence="1 2" key="1">
    <citation type="submission" date="2019-03" db="EMBL/GenBank/DDBJ databases">
        <title>Complete Genome Sequence of Paraburkholderia dipogonis ICMP 19430T, a Nitrogen-fixing Symbiont of the South African Invasive Legume Dipogon lignosus in New Zealand.</title>
        <authorList>
            <person name="De Meyer S.E."/>
        </authorList>
    </citation>
    <scope>NUCLEOTIDE SEQUENCE [LARGE SCALE GENOMIC DNA]</scope>
    <source>
        <strain evidence="1 2">ICMP 19430</strain>
    </source>
</reference>
<dbReference type="RefSeq" id="WP_134466143.1">
    <property type="nucleotide sequence ID" value="NZ_SNVI01000005.1"/>
</dbReference>
<gene>
    <name evidence="1" type="ORF">E2553_40095</name>
</gene>
<comment type="caution">
    <text evidence="1">The sequence shown here is derived from an EMBL/GenBank/DDBJ whole genome shotgun (WGS) entry which is preliminary data.</text>
</comment>
<sequence length="145" mass="15786">MRRIKATVRQSSAAMLDLTVGVDNYSIPISSALRQPGSREYFMDVPLRAVIALGHKNFAKTAGTWRALLAGLHGTTWSDDAITYFESEIGTQHFPAPDANLPLDQVAVGGMVGVSNGMHRATAAICWLADPRRRCRPAQGPRHCQ</sequence>
<name>A0A4Y8MJH3_9BURK</name>
<proteinExistence type="predicted"/>
<protein>
    <submittedName>
        <fullName evidence="1">Uncharacterized protein</fullName>
    </submittedName>
</protein>
<organism evidence="1 2">
    <name type="scientific">Paraburkholderia dipogonis</name>
    <dbReference type="NCBI Taxonomy" id="1211383"/>
    <lineage>
        <taxon>Bacteria</taxon>
        <taxon>Pseudomonadati</taxon>
        <taxon>Pseudomonadota</taxon>
        <taxon>Betaproteobacteria</taxon>
        <taxon>Burkholderiales</taxon>
        <taxon>Burkholderiaceae</taxon>
        <taxon>Paraburkholderia</taxon>
    </lineage>
</organism>
<evidence type="ECO:0000313" key="1">
    <source>
        <dbReference type="EMBL" id="TFE37620.1"/>
    </source>
</evidence>
<accession>A0A4Y8MJH3</accession>